<dbReference type="Gene3D" id="1.20.120.1630">
    <property type="match status" value="1"/>
</dbReference>
<dbReference type="Pfam" id="PF04140">
    <property type="entry name" value="ICMT"/>
    <property type="match status" value="1"/>
</dbReference>
<sequence length="170" mass="19963">MNRVLIFLYVFIIIERIGELYIARSNRKWMLDRGAVETGDKHYLLFILLHVLFFLSIAAEFIIISPGISSFFLPAFLLFLILQVLRVWCMASLGRRWNTRIIVLPEEAPLARGIYKYMDHPNYVIVFLELLVIPVMFQAYVTAVIFPLLHLLLVVYIRIPQEDTALNRRH</sequence>
<reference evidence="6 7" key="1">
    <citation type="submission" date="2022-04" db="EMBL/GenBank/DDBJ databases">
        <title>Halobacillus sp. isolated from saltern.</title>
        <authorList>
            <person name="Won M."/>
            <person name="Lee C.-M."/>
            <person name="Woen H.-Y."/>
            <person name="Kwon S.-W."/>
        </authorList>
    </citation>
    <scope>NUCLEOTIDE SEQUENCE [LARGE SCALE GENOMIC DNA]</scope>
    <source>
        <strain evidence="6 7">SSBR10-3</strain>
    </source>
</reference>
<feature type="transmembrane region" description="Helical" evidence="5">
    <location>
        <begin position="71"/>
        <end position="93"/>
    </location>
</feature>
<keyword evidence="7" id="KW-1185">Reference proteome</keyword>
<dbReference type="InterPro" id="IPR007269">
    <property type="entry name" value="ICMT_MeTrfase"/>
</dbReference>
<evidence type="ECO:0000256" key="3">
    <source>
        <dbReference type="ARBA" id="ARBA00022989"/>
    </source>
</evidence>
<organism evidence="6 7">
    <name type="scientific">Halobacillus salinarum</name>
    <dbReference type="NCBI Taxonomy" id="2932257"/>
    <lineage>
        <taxon>Bacteria</taxon>
        <taxon>Bacillati</taxon>
        <taxon>Bacillota</taxon>
        <taxon>Bacilli</taxon>
        <taxon>Bacillales</taxon>
        <taxon>Bacillaceae</taxon>
        <taxon>Halobacillus</taxon>
    </lineage>
</organism>
<evidence type="ECO:0000256" key="2">
    <source>
        <dbReference type="ARBA" id="ARBA00022692"/>
    </source>
</evidence>
<keyword evidence="3 5" id="KW-1133">Transmembrane helix</keyword>
<evidence type="ECO:0000313" key="6">
    <source>
        <dbReference type="EMBL" id="UOQ42756.1"/>
    </source>
</evidence>
<protein>
    <recommendedName>
        <fullName evidence="8">15-methylpalmitoyl-4-hydroxy-2-pyrone 4-O-methyltransferase</fullName>
    </recommendedName>
</protein>
<feature type="transmembrane region" description="Helical" evidence="5">
    <location>
        <begin position="43"/>
        <end position="65"/>
    </location>
</feature>
<proteinExistence type="predicted"/>
<dbReference type="Proteomes" id="UP000831787">
    <property type="component" value="Chromosome"/>
</dbReference>
<keyword evidence="4 5" id="KW-0472">Membrane</keyword>
<keyword evidence="2 5" id="KW-0812">Transmembrane</keyword>
<name>A0ABY4EE68_9BACI</name>
<comment type="subcellular location">
    <subcellularLocation>
        <location evidence="1">Membrane</location>
        <topology evidence="1">Multi-pass membrane protein</topology>
    </subcellularLocation>
</comment>
<accession>A0ABY4EE68</accession>
<evidence type="ECO:0000313" key="7">
    <source>
        <dbReference type="Proteomes" id="UP000831787"/>
    </source>
</evidence>
<feature type="transmembrane region" description="Helical" evidence="5">
    <location>
        <begin position="6"/>
        <end position="23"/>
    </location>
</feature>
<evidence type="ECO:0000256" key="5">
    <source>
        <dbReference type="SAM" id="Phobius"/>
    </source>
</evidence>
<dbReference type="RefSeq" id="WP_244708117.1">
    <property type="nucleotide sequence ID" value="NZ_CP095073.1"/>
</dbReference>
<evidence type="ECO:0000256" key="4">
    <source>
        <dbReference type="ARBA" id="ARBA00023136"/>
    </source>
</evidence>
<gene>
    <name evidence="6" type="ORF">MUN89_12340</name>
</gene>
<evidence type="ECO:0008006" key="8">
    <source>
        <dbReference type="Google" id="ProtNLM"/>
    </source>
</evidence>
<evidence type="ECO:0000256" key="1">
    <source>
        <dbReference type="ARBA" id="ARBA00004141"/>
    </source>
</evidence>
<dbReference type="EMBL" id="CP095073">
    <property type="protein sequence ID" value="UOQ42756.1"/>
    <property type="molecule type" value="Genomic_DNA"/>
</dbReference>